<dbReference type="EMBL" id="CP016778">
    <property type="protein sequence ID" value="ASY22389.1"/>
    <property type="molecule type" value="Genomic_DNA"/>
</dbReference>
<feature type="domain" description="ABM" evidence="1">
    <location>
        <begin position="5"/>
        <end position="93"/>
    </location>
</feature>
<dbReference type="Proteomes" id="UP000217194">
    <property type="component" value="Chromosome"/>
</dbReference>
<gene>
    <name evidence="2" type="ORF">A1sIIB76_02125</name>
</gene>
<dbReference type="PANTHER" id="PTHR33336">
    <property type="entry name" value="QUINOL MONOOXYGENASE YGIN-RELATED"/>
    <property type="match status" value="1"/>
</dbReference>
<evidence type="ECO:0000313" key="3">
    <source>
        <dbReference type="Proteomes" id="UP000217194"/>
    </source>
</evidence>
<protein>
    <submittedName>
        <fullName evidence="2">Quinol monooxygenase</fullName>
    </submittedName>
</protein>
<dbReference type="InterPro" id="IPR050744">
    <property type="entry name" value="AI-2_Isomerase_LsrG"/>
</dbReference>
<dbReference type="PANTHER" id="PTHR33336:SF3">
    <property type="entry name" value="ABM DOMAIN-CONTAINING PROTEIN"/>
    <property type="match status" value="1"/>
</dbReference>
<keyword evidence="2" id="KW-0503">Monooxygenase</keyword>
<dbReference type="SUPFAM" id="SSF54909">
    <property type="entry name" value="Dimeric alpha+beta barrel"/>
    <property type="match status" value="1"/>
</dbReference>
<dbReference type="PROSITE" id="PS51725">
    <property type="entry name" value="ABM"/>
    <property type="match status" value="1"/>
</dbReference>
<evidence type="ECO:0000313" key="2">
    <source>
        <dbReference type="EMBL" id="ASY22389.1"/>
    </source>
</evidence>
<proteinExistence type="predicted"/>
<reference evidence="2 3" key="1">
    <citation type="submission" date="2016-07" db="EMBL/GenBank/DDBJ databases">
        <title>High microdiversification within the ubiquitous acI lineage of Actinobacteria.</title>
        <authorList>
            <person name="Neuenschwander S.M."/>
            <person name="Salcher M."/>
            <person name="Ghai R."/>
            <person name="Pernthaler J."/>
        </authorList>
    </citation>
    <scope>NUCLEOTIDE SEQUENCE [LARGE SCALE GENOMIC DNA]</scope>
    <source>
        <strain evidence="2">MMS-IIB-76</strain>
    </source>
</reference>
<sequence>MSQNLFMCVRFKAKPERRDELQARLLEMVEITVKEEGCLFYDLHVDRDDESIFYFFEGWASQGAHDIHGQTAHVQALVADAPGLTVDGIRLEFMHKISPTSH</sequence>
<keyword evidence="2" id="KW-0560">Oxidoreductase</keyword>
<dbReference type="Gene3D" id="3.30.70.100">
    <property type="match status" value="1"/>
</dbReference>
<organism evidence="2 3">
    <name type="scientific">Candidatus Planktophila versatilis</name>
    <dbReference type="NCBI Taxonomy" id="1884905"/>
    <lineage>
        <taxon>Bacteria</taxon>
        <taxon>Bacillati</taxon>
        <taxon>Actinomycetota</taxon>
        <taxon>Actinomycetes</taxon>
        <taxon>Candidatus Nanopelagicales</taxon>
        <taxon>Candidatus Nanopelagicaceae</taxon>
        <taxon>Candidatus Planktophila</taxon>
    </lineage>
</organism>
<dbReference type="RefSeq" id="WP_095696891.1">
    <property type="nucleotide sequence ID" value="NZ_CP016778.1"/>
</dbReference>
<dbReference type="GO" id="GO:0004497">
    <property type="term" value="F:monooxygenase activity"/>
    <property type="evidence" value="ECO:0007669"/>
    <property type="project" value="UniProtKB-KW"/>
</dbReference>
<dbReference type="InterPro" id="IPR007138">
    <property type="entry name" value="ABM_dom"/>
</dbReference>
<evidence type="ECO:0000259" key="1">
    <source>
        <dbReference type="PROSITE" id="PS51725"/>
    </source>
</evidence>
<dbReference type="AlphaFoldDB" id="A0AAD0E6I7"/>
<accession>A0AAD0E6I7</accession>
<dbReference type="Pfam" id="PF03992">
    <property type="entry name" value="ABM"/>
    <property type="match status" value="1"/>
</dbReference>
<dbReference type="InterPro" id="IPR011008">
    <property type="entry name" value="Dimeric_a/b-barrel"/>
</dbReference>
<name>A0AAD0E6I7_9ACTN</name>